<evidence type="ECO:0000256" key="4">
    <source>
        <dbReference type="ARBA" id="ARBA00022490"/>
    </source>
</evidence>
<proteinExistence type="inferred from homology"/>
<evidence type="ECO:0000259" key="13">
    <source>
        <dbReference type="PROSITE" id="PS50862"/>
    </source>
</evidence>
<evidence type="ECO:0000256" key="7">
    <source>
        <dbReference type="ARBA" id="ARBA00022840"/>
    </source>
</evidence>
<keyword evidence="6" id="KW-0547">Nucleotide-binding</keyword>
<keyword evidence="9 14" id="KW-0030">Aminoacyl-tRNA synthetase</keyword>
<dbReference type="InterPro" id="IPR006195">
    <property type="entry name" value="aa-tRNA-synth_II"/>
</dbReference>
<comment type="similarity">
    <text evidence="2">Belongs to the class-II aminoacyl-tRNA synthetase family. Type 2 subfamily.</text>
</comment>
<keyword evidence="8" id="KW-0648">Protein biosynthesis</keyword>
<dbReference type="PRINTS" id="PR01042">
    <property type="entry name" value="TRNASYNTHASP"/>
</dbReference>
<dbReference type="SUPFAM" id="SSF50249">
    <property type="entry name" value="Nucleic acid-binding proteins"/>
    <property type="match status" value="1"/>
</dbReference>
<keyword evidence="5" id="KW-0436">Ligase</keyword>
<feature type="domain" description="Aminoacyl-transfer RNA synthetases class-II family profile" evidence="13">
    <location>
        <begin position="169"/>
        <end position="474"/>
    </location>
</feature>
<evidence type="ECO:0000256" key="2">
    <source>
        <dbReference type="ARBA" id="ARBA00005312"/>
    </source>
</evidence>
<name>A0A4Q9KUU0_9MICR</name>
<evidence type="ECO:0000256" key="11">
    <source>
        <dbReference type="ARBA" id="ARBA00047904"/>
    </source>
</evidence>
<accession>A0A4Q9KUU0</accession>
<evidence type="ECO:0000256" key="8">
    <source>
        <dbReference type="ARBA" id="ARBA00022917"/>
    </source>
</evidence>
<organism evidence="14 15">
    <name type="scientific">Hamiltosporidium tvaerminnensis</name>
    <dbReference type="NCBI Taxonomy" id="1176355"/>
    <lineage>
        <taxon>Eukaryota</taxon>
        <taxon>Fungi</taxon>
        <taxon>Fungi incertae sedis</taxon>
        <taxon>Microsporidia</taxon>
        <taxon>Dubosqiidae</taxon>
        <taxon>Hamiltosporidium</taxon>
    </lineage>
</organism>
<reference evidence="14 15" key="1">
    <citation type="submission" date="2017-12" db="EMBL/GenBank/DDBJ databases">
        <authorList>
            <person name="Pombert J.-F."/>
            <person name="Haag K.L."/>
            <person name="Ebert D."/>
        </authorList>
    </citation>
    <scope>NUCLEOTIDE SEQUENCE [LARGE SCALE GENOMIC DNA]</scope>
    <source>
        <strain evidence="14">FI-OER-3-3</strain>
    </source>
</reference>
<sequence length="474" mass="55360">MEQKMDALSIRPCQNINQLFFDIKNPIVRLRGFVYNIRVRGKRSFLVLRQGIETVQCIYSKGDGCDDTLDSESYKNINQTPLESFVEVFGKVQITEIKIESCSTKNMEILLLGFKIISKCDTALPFTVKDASQPISGKGYDPSTPKVMYKKCLDSRCLDLRTLHSQSIFRVIDSVMFYFRSFLRKKEFLEIKTSKLIESASEGGANLFEVNFFKKKAFLAQSPQLYKQMAIIGGMKRVYEIGHVYRAEESNINRYLSEFIGMDIEMEINNTYMEIVELIYEMFIFIFDEINKECSAEIENIRKYYHFENLRYKKQPLIFSFKECVAMLREENVQIQDLEDFSRENEKKLGNIIAEKYNVDFFVVKEYPYCARPFYTHQSSEDPLYSKSYDFIMRGEEILSGAQRISDYTQLKENAERCKVDISTISGYLDSFRFGAPMHGGCGIGMERVLKSFFNFNDIRYFNMFPRDPGRLNP</sequence>
<dbReference type="GO" id="GO:0005829">
    <property type="term" value="C:cytosol"/>
    <property type="evidence" value="ECO:0007669"/>
    <property type="project" value="TreeGrafter"/>
</dbReference>
<dbReference type="Proteomes" id="UP000292362">
    <property type="component" value="Unassembled WGS sequence"/>
</dbReference>
<dbReference type="InterPro" id="IPR045864">
    <property type="entry name" value="aa-tRNA-synth_II/BPL/LPL"/>
</dbReference>
<dbReference type="AlphaFoldDB" id="A0A4Q9KUU0"/>
<keyword evidence="7" id="KW-0067">ATP-binding</keyword>
<dbReference type="GO" id="GO:0003723">
    <property type="term" value="F:RNA binding"/>
    <property type="evidence" value="ECO:0007669"/>
    <property type="project" value="TreeGrafter"/>
</dbReference>
<dbReference type="InterPro" id="IPR004364">
    <property type="entry name" value="Aa-tRNA-synt_II"/>
</dbReference>
<protein>
    <recommendedName>
        <fullName evidence="12">Probable aspartate--tRNA ligase, cytoplasmic</fullName>
        <ecNumber evidence="3">6.1.1.12</ecNumber>
    </recommendedName>
    <alternativeName>
        <fullName evidence="10">Aspartyl-tRNA synthetase</fullName>
    </alternativeName>
</protein>
<evidence type="ECO:0000256" key="12">
    <source>
        <dbReference type="ARBA" id="ARBA00070516"/>
    </source>
</evidence>
<dbReference type="PANTHER" id="PTHR43450:SF1">
    <property type="entry name" value="ASPARTATE--TRNA LIGASE, CYTOPLASMIC"/>
    <property type="match status" value="1"/>
</dbReference>
<dbReference type="Pfam" id="PF00152">
    <property type="entry name" value="tRNA-synt_2"/>
    <property type="match status" value="1"/>
</dbReference>
<dbReference type="SUPFAM" id="SSF55681">
    <property type="entry name" value="Class II aaRS and biotin synthetases"/>
    <property type="match status" value="1"/>
</dbReference>
<dbReference type="GO" id="GO:0004815">
    <property type="term" value="F:aspartate-tRNA ligase activity"/>
    <property type="evidence" value="ECO:0007669"/>
    <property type="project" value="UniProtKB-EC"/>
</dbReference>
<evidence type="ECO:0000256" key="3">
    <source>
        <dbReference type="ARBA" id="ARBA00012841"/>
    </source>
</evidence>
<evidence type="ECO:0000313" key="14">
    <source>
        <dbReference type="EMBL" id="TBT98608.1"/>
    </source>
</evidence>
<dbReference type="NCBIfam" id="NF003483">
    <property type="entry name" value="PRK05159.1"/>
    <property type="match status" value="1"/>
</dbReference>
<dbReference type="EC" id="6.1.1.12" evidence="3"/>
<evidence type="ECO:0000256" key="6">
    <source>
        <dbReference type="ARBA" id="ARBA00022741"/>
    </source>
</evidence>
<dbReference type="InterPro" id="IPR012340">
    <property type="entry name" value="NA-bd_OB-fold"/>
</dbReference>
<comment type="subcellular location">
    <subcellularLocation>
        <location evidence="1">Cytoplasm</location>
    </subcellularLocation>
</comment>
<evidence type="ECO:0000256" key="9">
    <source>
        <dbReference type="ARBA" id="ARBA00023146"/>
    </source>
</evidence>
<dbReference type="VEuPathDB" id="MicrosporidiaDB:CWI37_1678p0010"/>
<comment type="caution">
    <text evidence="14">The sequence shown here is derived from an EMBL/GenBank/DDBJ whole genome shotgun (WGS) entry which is preliminary data.</text>
</comment>
<dbReference type="PANTHER" id="PTHR43450">
    <property type="entry name" value="ASPARTYL-TRNA SYNTHETASE"/>
    <property type="match status" value="1"/>
</dbReference>
<keyword evidence="4" id="KW-0963">Cytoplasm</keyword>
<evidence type="ECO:0000256" key="1">
    <source>
        <dbReference type="ARBA" id="ARBA00004496"/>
    </source>
</evidence>
<dbReference type="FunFam" id="3.30.930.10:FF:000038">
    <property type="entry name" value="Aspartate--tRNA ligase"/>
    <property type="match status" value="1"/>
</dbReference>
<comment type="catalytic activity">
    <reaction evidence="11">
        <text>tRNA(Asp) + L-aspartate + ATP = L-aspartyl-tRNA(Asp) + AMP + diphosphate</text>
        <dbReference type="Rhea" id="RHEA:19649"/>
        <dbReference type="Rhea" id="RHEA-COMP:9660"/>
        <dbReference type="Rhea" id="RHEA-COMP:9678"/>
        <dbReference type="ChEBI" id="CHEBI:29991"/>
        <dbReference type="ChEBI" id="CHEBI:30616"/>
        <dbReference type="ChEBI" id="CHEBI:33019"/>
        <dbReference type="ChEBI" id="CHEBI:78442"/>
        <dbReference type="ChEBI" id="CHEBI:78516"/>
        <dbReference type="ChEBI" id="CHEBI:456215"/>
        <dbReference type="EC" id="6.1.1.12"/>
    </reaction>
</comment>
<evidence type="ECO:0000313" key="15">
    <source>
        <dbReference type="Proteomes" id="UP000292362"/>
    </source>
</evidence>
<evidence type="ECO:0000256" key="5">
    <source>
        <dbReference type="ARBA" id="ARBA00022598"/>
    </source>
</evidence>
<gene>
    <name evidence="14" type="ORF">CWI37_1678p0010</name>
</gene>
<dbReference type="GO" id="GO:0005524">
    <property type="term" value="F:ATP binding"/>
    <property type="evidence" value="ECO:0007669"/>
    <property type="project" value="UniProtKB-KW"/>
</dbReference>
<dbReference type="EMBL" id="PITJ01001678">
    <property type="protein sequence ID" value="TBT98608.1"/>
    <property type="molecule type" value="Genomic_DNA"/>
</dbReference>
<dbReference type="InterPro" id="IPR002312">
    <property type="entry name" value="Asp/Asn-tRNA-synth_IIb"/>
</dbReference>
<dbReference type="InterPro" id="IPR004523">
    <property type="entry name" value="Asp-tRNA_synthase_2"/>
</dbReference>
<dbReference type="Gene3D" id="2.40.50.140">
    <property type="entry name" value="Nucleic acid-binding proteins"/>
    <property type="match status" value="1"/>
</dbReference>
<dbReference type="GO" id="GO:0006422">
    <property type="term" value="P:aspartyl-tRNA aminoacylation"/>
    <property type="evidence" value="ECO:0007669"/>
    <property type="project" value="InterPro"/>
</dbReference>
<dbReference type="Gene3D" id="3.30.930.10">
    <property type="entry name" value="Bira Bifunctional Protein, Domain 2"/>
    <property type="match status" value="1"/>
</dbReference>
<evidence type="ECO:0000256" key="10">
    <source>
        <dbReference type="ARBA" id="ARBA00033155"/>
    </source>
</evidence>
<dbReference type="PROSITE" id="PS50862">
    <property type="entry name" value="AA_TRNA_LIGASE_II"/>
    <property type="match status" value="1"/>
</dbReference>
<dbReference type="GO" id="GO:0017101">
    <property type="term" value="C:aminoacyl-tRNA synthetase multienzyme complex"/>
    <property type="evidence" value="ECO:0007669"/>
    <property type="project" value="TreeGrafter"/>
</dbReference>